<organism evidence="1 2">
    <name type="scientific">Phomopsis amygdali</name>
    <name type="common">Fusicoccum amygdali</name>
    <dbReference type="NCBI Taxonomy" id="1214568"/>
    <lineage>
        <taxon>Eukaryota</taxon>
        <taxon>Fungi</taxon>
        <taxon>Dikarya</taxon>
        <taxon>Ascomycota</taxon>
        <taxon>Pezizomycotina</taxon>
        <taxon>Sordariomycetes</taxon>
        <taxon>Sordariomycetidae</taxon>
        <taxon>Diaporthales</taxon>
        <taxon>Diaporthaceae</taxon>
        <taxon>Diaporthe</taxon>
    </lineage>
</organism>
<dbReference type="AlphaFoldDB" id="A0AAD9W3I3"/>
<dbReference type="Proteomes" id="UP001265746">
    <property type="component" value="Unassembled WGS sequence"/>
</dbReference>
<keyword evidence="2" id="KW-1185">Reference proteome</keyword>
<dbReference type="EMBL" id="JAUJFL010000004">
    <property type="protein sequence ID" value="KAK2604597.1"/>
    <property type="molecule type" value="Genomic_DNA"/>
</dbReference>
<evidence type="ECO:0000313" key="1">
    <source>
        <dbReference type="EMBL" id="KAK2604597.1"/>
    </source>
</evidence>
<name>A0AAD9W3I3_PHOAM</name>
<sequence>MKKSNKVIITTLLEQRIRQLLADQPSPPPGASSDEGVGAALNTFEHLARVHALLTYQIICLYDGDIRLRHIAETQIPTLNSWLRQLIWSAQSSAAHGPETFISSLVTPPDQQNPLMKANTAENNDGVEHVTLAGPLLSQEDTAWYAWLFAETIRRTWLVASSVQTIYLTLQVRWAPCPGGLPFTTRKDVFEARSSFAWVAHCEGHKQGTDFVRRHGHRLFEEKRPEDIDEFTVRLLEISYGLERIERWKFGK</sequence>
<evidence type="ECO:0000313" key="2">
    <source>
        <dbReference type="Proteomes" id="UP001265746"/>
    </source>
</evidence>
<accession>A0AAD9W3I3</accession>
<gene>
    <name evidence="1" type="ORF">N8I77_007510</name>
</gene>
<reference evidence="1" key="1">
    <citation type="submission" date="2023-06" db="EMBL/GenBank/DDBJ databases">
        <authorList>
            <person name="Noh H."/>
        </authorList>
    </citation>
    <scope>NUCLEOTIDE SEQUENCE</scope>
    <source>
        <strain evidence="1">DUCC20226</strain>
    </source>
</reference>
<protein>
    <submittedName>
        <fullName evidence="1">Uncharacterized protein</fullName>
    </submittedName>
</protein>
<comment type="caution">
    <text evidence="1">The sequence shown here is derived from an EMBL/GenBank/DDBJ whole genome shotgun (WGS) entry which is preliminary data.</text>
</comment>
<proteinExistence type="predicted"/>